<proteinExistence type="predicted"/>
<dbReference type="RefSeq" id="WP_171624424.1">
    <property type="nucleotide sequence ID" value="NZ_JABBPG010000001.1"/>
</dbReference>
<dbReference type="Proteomes" id="UP000586305">
    <property type="component" value="Unassembled WGS sequence"/>
</dbReference>
<comment type="caution">
    <text evidence="2">The sequence shown here is derived from an EMBL/GenBank/DDBJ whole genome shotgun (WGS) entry which is preliminary data.</text>
</comment>
<reference evidence="2 3" key="1">
    <citation type="submission" date="2020-04" db="EMBL/GenBank/DDBJ databases">
        <title>Pseudoalteromonas caenipelagi sp. nov., isolated from a tidal flat.</title>
        <authorList>
            <person name="Park S."/>
            <person name="Yoon J.-H."/>
        </authorList>
    </citation>
    <scope>NUCLEOTIDE SEQUENCE [LARGE SCALE GENOMIC DNA]</scope>
    <source>
        <strain evidence="2 3">JBTF-M23</strain>
    </source>
</reference>
<keyword evidence="1" id="KW-0732">Signal</keyword>
<accession>A0A849V8T7</accession>
<sequence length="102" mass="11487">MNRILLFLGLLFSTSALADWHSGTIEMIAIGYDGKTISIAQKGATKTDCTCYSTWPNRYCLDRTRESFKDEYALLLSAKARNKSVAIHIDETTCKIKAIYEN</sequence>
<feature type="signal peptide" evidence="1">
    <location>
        <begin position="1"/>
        <end position="18"/>
    </location>
</feature>
<dbReference type="AlphaFoldDB" id="A0A849V8T7"/>
<evidence type="ECO:0000313" key="3">
    <source>
        <dbReference type="Proteomes" id="UP000586305"/>
    </source>
</evidence>
<feature type="chain" id="PRO_5033061381" evidence="1">
    <location>
        <begin position="19"/>
        <end position="102"/>
    </location>
</feature>
<name>A0A849V8T7_9GAMM</name>
<evidence type="ECO:0000313" key="2">
    <source>
        <dbReference type="EMBL" id="NOU49338.1"/>
    </source>
</evidence>
<gene>
    <name evidence="2" type="ORF">HG263_02080</name>
</gene>
<evidence type="ECO:0000256" key="1">
    <source>
        <dbReference type="SAM" id="SignalP"/>
    </source>
</evidence>
<organism evidence="2 3">
    <name type="scientific">Pseudoalteromonas caenipelagi</name>
    <dbReference type="NCBI Taxonomy" id="2726988"/>
    <lineage>
        <taxon>Bacteria</taxon>
        <taxon>Pseudomonadati</taxon>
        <taxon>Pseudomonadota</taxon>
        <taxon>Gammaproteobacteria</taxon>
        <taxon>Alteromonadales</taxon>
        <taxon>Pseudoalteromonadaceae</taxon>
        <taxon>Pseudoalteromonas</taxon>
    </lineage>
</organism>
<keyword evidence="3" id="KW-1185">Reference proteome</keyword>
<protein>
    <submittedName>
        <fullName evidence="2">Uncharacterized protein</fullName>
    </submittedName>
</protein>
<dbReference type="EMBL" id="JABBPG010000001">
    <property type="protein sequence ID" value="NOU49338.1"/>
    <property type="molecule type" value="Genomic_DNA"/>
</dbReference>